<dbReference type="STRING" id="84724.SAMN04488564_10678"/>
<accession>A0A1I6EWY3</accession>
<dbReference type="PANTHER" id="PTHR10443:SF12">
    <property type="entry name" value="DIPEPTIDASE"/>
    <property type="match status" value="1"/>
</dbReference>
<evidence type="ECO:0000313" key="1">
    <source>
        <dbReference type="EMBL" id="SFR22151.1"/>
    </source>
</evidence>
<dbReference type="RefSeq" id="WP_093598277.1">
    <property type="nucleotide sequence ID" value="NZ_FOYL01000006.1"/>
</dbReference>
<dbReference type="Pfam" id="PF01244">
    <property type="entry name" value="Peptidase_M19"/>
    <property type="match status" value="1"/>
</dbReference>
<dbReference type="PANTHER" id="PTHR10443">
    <property type="entry name" value="MICROSOMAL DIPEPTIDASE"/>
    <property type="match status" value="1"/>
</dbReference>
<evidence type="ECO:0000313" key="2">
    <source>
        <dbReference type="Proteomes" id="UP000198583"/>
    </source>
</evidence>
<sequence>MSTPNSFTGDENSIDTGLFGLADTHVHFRADLGFGGRGVFGPPVPPSSAGLASALPHCTAAHGPWGLLPSLDGVGHRVGGFPQFDGWPTHRTQAHQQAYVDWIKRAVDGGLRLVVCLAVNNELVARRFRLPFTKRTATDDMSAIDRQLTGIREMVRYVDDQCGGRGWLEIADDPAHARRIVAAGRLAVVRGVEMDTLGNWPTPEALERQAAAQGVKPEELVAALVHNLYSKGVRHVFAVHATNNAFGAPAIFARTYDAANYLLTGDSFVVESAPQDLGIAYRLDEDTFDGGGLAERFAYHGWRALWHRAGPPRPTNWAQTPGGHINAGGLTEHGRTLVKELMRRGMMLDGDHMSHKTLNEVLDLCEAQQYPVVSGHSSPRELRHGWRPSLPDPAATFSRTGNAAQFGTANTRMLSTENNRSPEQLQRILRLGGMVSIFCYQRDVRTAAGAAVTNDCAGSSRSFAQALHYVHDAMRGRIAIGTDVNGVGQLPGPRFGPNGAAGLRNRVDQIVRRTLRRPLRRDEVLVQKDGVRYATPLLDYRAPRFAPGDGPPLTPIEQEFWAALAIWQAGVTPESADQPPWWSRFPTAQNRVINLSYGLRATAREQLPLPIRFRRIRQPWPWYRGSRAIQLAAFLARHGEPPRPDDPAPTRRLTPLLAPVWRHWTAMTGEQGTSVVPQWQLRRFGATGSGLYTDDGAIARSVAGRRDFDINVDGMAHYGLLPDFLQDLRNIGAPPTEVDALYSSAEKYIQVWERCLEQAP</sequence>
<dbReference type="GO" id="GO:0070573">
    <property type="term" value="F:metallodipeptidase activity"/>
    <property type="evidence" value="ECO:0007669"/>
    <property type="project" value="InterPro"/>
</dbReference>
<dbReference type="EMBL" id="FOYL01000006">
    <property type="protein sequence ID" value="SFR22151.1"/>
    <property type="molecule type" value="Genomic_DNA"/>
</dbReference>
<dbReference type="InterPro" id="IPR032466">
    <property type="entry name" value="Metal_Hydrolase"/>
</dbReference>
<gene>
    <name evidence="1" type="ORF">SAMN04488564_10678</name>
</gene>
<dbReference type="SUPFAM" id="SSF51556">
    <property type="entry name" value="Metallo-dependent hydrolases"/>
    <property type="match status" value="1"/>
</dbReference>
<dbReference type="InterPro" id="IPR008257">
    <property type="entry name" value="Pept_M19"/>
</dbReference>
<organism evidence="1 2">
    <name type="scientific">Lentzea waywayandensis</name>
    <dbReference type="NCBI Taxonomy" id="84724"/>
    <lineage>
        <taxon>Bacteria</taxon>
        <taxon>Bacillati</taxon>
        <taxon>Actinomycetota</taxon>
        <taxon>Actinomycetes</taxon>
        <taxon>Pseudonocardiales</taxon>
        <taxon>Pseudonocardiaceae</taxon>
        <taxon>Lentzea</taxon>
    </lineage>
</organism>
<proteinExistence type="predicted"/>
<dbReference type="Gene3D" id="3.20.20.140">
    <property type="entry name" value="Metal-dependent hydrolases"/>
    <property type="match status" value="1"/>
</dbReference>
<keyword evidence="2" id="KW-1185">Reference proteome</keyword>
<dbReference type="AlphaFoldDB" id="A0A1I6EWY3"/>
<dbReference type="Proteomes" id="UP000198583">
    <property type="component" value="Unassembled WGS sequence"/>
</dbReference>
<dbReference type="OrthoDB" id="6071905at2"/>
<protein>
    <submittedName>
        <fullName evidence="1">Membrane dipeptidase (Peptidase family M19)</fullName>
    </submittedName>
</protein>
<dbReference type="GO" id="GO:0006508">
    <property type="term" value="P:proteolysis"/>
    <property type="evidence" value="ECO:0007669"/>
    <property type="project" value="InterPro"/>
</dbReference>
<name>A0A1I6EWY3_9PSEU</name>
<reference evidence="2" key="1">
    <citation type="submission" date="2016-10" db="EMBL/GenBank/DDBJ databases">
        <authorList>
            <person name="Varghese N."/>
            <person name="Submissions S."/>
        </authorList>
    </citation>
    <scope>NUCLEOTIDE SEQUENCE [LARGE SCALE GENOMIC DNA]</scope>
    <source>
        <strain evidence="2">DSM 44232</strain>
    </source>
</reference>
<dbReference type="PROSITE" id="PS51365">
    <property type="entry name" value="RENAL_DIPEPTIDASE_2"/>
    <property type="match status" value="1"/>
</dbReference>